<dbReference type="Proteomes" id="UP000814140">
    <property type="component" value="Unassembled WGS sequence"/>
</dbReference>
<proteinExistence type="predicted"/>
<protein>
    <submittedName>
        <fullName evidence="1">Uncharacterized protein</fullName>
    </submittedName>
</protein>
<organism evidence="1 2">
    <name type="scientific">Artomyces pyxidatus</name>
    <dbReference type="NCBI Taxonomy" id="48021"/>
    <lineage>
        <taxon>Eukaryota</taxon>
        <taxon>Fungi</taxon>
        <taxon>Dikarya</taxon>
        <taxon>Basidiomycota</taxon>
        <taxon>Agaricomycotina</taxon>
        <taxon>Agaricomycetes</taxon>
        <taxon>Russulales</taxon>
        <taxon>Auriscalpiaceae</taxon>
        <taxon>Artomyces</taxon>
    </lineage>
</organism>
<gene>
    <name evidence="1" type="ORF">BV25DRAFT_335260</name>
</gene>
<name>A0ACB8T7W0_9AGAM</name>
<comment type="caution">
    <text evidence="1">The sequence shown here is derived from an EMBL/GenBank/DDBJ whole genome shotgun (WGS) entry which is preliminary data.</text>
</comment>
<reference evidence="1" key="2">
    <citation type="journal article" date="2022" name="New Phytol.">
        <title>Evolutionary transition to the ectomycorrhizal habit in the genomes of a hyperdiverse lineage of mushroom-forming fungi.</title>
        <authorList>
            <person name="Looney B."/>
            <person name="Miyauchi S."/>
            <person name="Morin E."/>
            <person name="Drula E."/>
            <person name="Courty P.E."/>
            <person name="Kohler A."/>
            <person name="Kuo A."/>
            <person name="LaButti K."/>
            <person name="Pangilinan J."/>
            <person name="Lipzen A."/>
            <person name="Riley R."/>
            <person name="Andreopoulos W."/>
            <person name="He G."/>
            <person name="Johnson J."/>
            <person name="Nolan M."/>
            <person name="Tritt A."/>
            <person name="Barry K.W."/>
            <person name="Grigoriev I.V."/>
            <person name="Nagy L.G."/>
            <person name="Hibbett D."/>
            <person name="Henrissat B."/>
            <person name="Matheny P.B."/>
            <person name="Labbe J."/>
            <person name="Martin F.M."/>
        </authorList>
    </citation>
    <scope>NUCLEOTIDE SEQUENCE</scope>
    <source>
        <strain evidence="1">HHB10654</strain>
    </source>
</reference>
<sequence>MWRRGDAFGRRSRSSTIPRQSCAFFRARKLLHLALSLIFNSYTREEWSRRPCYACRSYDGFWTPGLRGLIRSLHTKVCYDPC</sequence>
<keyword evidence="2" id="KW-1185">Reference proteome</keyword>
<accession>A0ACB8T7W0</accession>
<evidence type="ECO:0000313" key="2">
    <source>
        <dbReference type="Proteomes" id="UP000814140"/>
    </source>
</evidence>
<evidence type="ECO:0000313" key="1">
    <source>
        <dbReference type="EMBL" id="KAI0064050.1"/>
    </source>
</evidence>
<dbReference type="EMBL" id="MU277200">
    <property type="protein sequence ID" value="KAI0064050.1"/>
    <property type="molecule type" value="Genomic_DNA"/>
</dbReference>
<reference evidence="1" key="1">
    <citation type="submission" date="2021-03" db="EMBL/GenBank/DDBJ databases">
        <authorList>
            <consortium name="DOE Joint Genome Institute"/>
            <person name="Ahrendt S."/>
            <person name="Looney B.P."/>
            <person name="Miyauchi S."/>
            <person name="Morin E."/>
            <person name="Drula E."/>
            <person name="Courty P.E."/>
            <person name="Chicoki N."/>
            <person name="Fauchery L."/>
            <person name="Kohler A."/>
            <person name="Kuo A."/>
            <person name="Labutti K."/>
            <person name="Pangilinan J."/>
            <person name="Lipzen A."/>
            <person name="Riley R."/>
            <person name="Andreopoulos W."/>
            <person name="He G."/>
            <person name="Johnson J."/>
            <person name="Barry K.W."/>
            <person name="Grigoriev I.V."/>
            <person name="Nagy L."/>
            <person name="Hibbett D."/>
            <person name="Henrissat B."/>
            <person name="Matheny P.B."/>
            <person name="Labbe J."/>
            <person name="Martin F."/>
        </authorList>
    </citation>
    <scope>NUCLEOTIDE SEQUENCE</scope>
    <source>
        <strain evidence="1">HHB10654</strain>
    </source>
</reference>